<dbReference type="InterPro" id="IPR026273">
    <property type="entry name" value="Low_specificity_L-TA_bact"/>
</dbReference>
<accession>A0A4V6NPA2</accession>
<dbReference type="PANTHER" id="PTHR48097:SF5">
    <property type="entry name" value="LOW SPECIFICITY L-THREONINE ALDOLASE"/>
    <property type="match status" value="1"/>
</dbReference>
<proteinExistence type="inferred from homology"/>
<dbReference type="Gene3D" id="3.90.1150.10">
    <property type="entry name" value="Aspartate Aminotransferase, domain 1"/>
    <property type="match status" value="1"/>
</dbReference>
<reference evidence="7 8" key="1">
    <citation type="submission" date="2019-03" db="EMBL/GenBank/DDBJ databases">
        <title>Genomic Encyclopedia of Type Strains, Phase IV (KMG-IV): sequencing the most valuable type-strain genomes for metagenomic binning, comparative biology and taxonomic classification.</title>
        <authorList>
            <person name="Goeker M."/>
        </authorList>
    </citation>
    <scope>NUCLEOTIDE SEQUENCE [LARGE SCALE GENOMIC DNA]</scope>
    <source>
        <strain evidence="7 8">DSM 4868</strain>
    </source>
</reference>
<comment type="subunit">
    <text evidence="3">Homotetramer.</text>
</comment>
<comment type="caution">
    <text evidence="7">The sequence shown here is derived from an EMBL/GenBank/DDBJ whole genome shotgun (WGS) entry which is preliminary data.</text>
</comment>
<comment type="similarity">
    <text evidence="2 5">Belongs to the threonine aldolase family.</text>
</comment>
<dbReference type="PIRSF" id="PIRSF038940">
    <property type="entry name" value="Low_specificity_LTA"/>
    <property type="match status" value="1"/>
</dbReference>
<protein>
    <recommendedName>
        <fullName evidence="5">L-threonine aldolase</fullName>
        <ecNumber evidence="5">4.1.2.48</ecNumber>
    </recommendedName>
</protein>
<evidence type="ECO:0000256" key="5">
    <source>
        <dbReference type="PIRNR" id="PIRNR038940"/>
    </source>
</evidence>
<dbReference type="GO" id="GO:0008732">
    <property type="term" value="F:L-allo-threonine aldolase activity"/>
    <property type="evidence" value="ECO:0007669"/>
    <property type="project" value="RHEA"/>
</dbReference>
<evidence type="ECO:0000313" key="8">
    <source>
        <dbReference type="Proteomes" id="UP000295142"/>
    </source>
</evidence>
<dbReference type="InterPro" id="IPR015421">
    <property type="entry name" value="PyrdxlP-dep_Trfase_major"/>
</dbReference>
<dbReference type="SUPFAM" id="SSF53383">
    <property type="entry name" value="PLP-dependent transferases"/>
    <property type="match status" value="1"/>
</dbReference>
<dbReference type="InterPro" id="IPR015422">
    <property type="entry name" value="PyrdxlP-dep_Trfase_small"/>
</dbReference>
<keyword evidence="5" id="KW-0456">Lyase</keyword>
<organism evidence="7 8">
    <name type="scientific">Rhodovulum euryhalinum</name>
    <dbReference type="NCBI Taxonomy" id="35805"/>
    <lineage>
        <taxon>Bacteria</taxon>
        <taxon>Pseudomonadati</taxon>
        <taxon>Pseudomonadota</taxon>
        <taxon>Alphaproteobacteria</taxon>
        <taxon>Rhodobacterales</taxon>
        <taxon>Paracoccaceae</taxon>
        <taxon>Rhodovulum</taxon>
    </lineage>
</organism>
<dbReference type="OrthoDB" id="9774495at2"/>
<gene>
    <name evidence="7" type="ORF">EV655_106213</name>
</gene>
<dbReference type="InterPro" id="IPR015424">
    <property type="entry name" value="PyrdxlP-dep_Trfase"/>
</dbReference>
<evidence type="ECO:0000256" key="1">
    <source>
        <dbReference type="ARBA" id="ARBA00001933"/>
    </source>
</evidence>
<evidence type="ECO:0000259" key="6">
    <source>
        <dbReference type="Pfam" id="PF01212"/>
    </source>
</evidence>
<sequence>MHFASDNTSPVPPQVLEALIEANHGYAMPYGNDVATSEVRDAVRAAFEAPEAEVYLVATGTAANALALACLCPPWATVYCHRTAHVEEDECGAPEFYTGGAKLTLLGGEHAKIDPGELERAIGFTARAGVHNVQRGAVSITNATEAGAVYTPEEVAAISRIARDAGLPVHMDGARFANAVVSAGCKPAEMTWKAGVDVLSLGGTKNGLMGVEAVILFDPSRAWEFELRRKRGGHLFSKHRYLSAQMAAYLRDDLWLKMASRANAAAARLSAGLAALPGATLLFPTEANAVFAAWPREGHRRAQKEGAQYYLWPMDQGLEGPGDVPLSARLVCSWCTMDEEVDAFLALIDGGTESVPTQVPPPNS</sequence>
<comment type="cofactor">
    <cofactor evidence="1 5">
        <name>pyridoxal 5'-phosphate</name>
        <dbReference type="ChEBI" id="CHEBI:597326"/>
    </cofactor>
</comment>
<dbReference type="Proteomes" id="UP000295142">
    <property type="component" value="Unassembled WGS sequence"/>
</dbReference>
<comment type="catalytic activity">
    <reaction evidence="5">
        <text>L-allo-threonine = acetaldehyde + glycine</text>
        <dbReference type="Rhea" id="RHEA:26209"/>
        <dbReference type="ChEBI" id="CHEBI:15343"/>
        <dbReference type="ChEBI" id="CHEBI:57305"/>
        <dbReference type="ChEBI" id="CHEBI:58585"/>
        <dbReference type="EC" id="4.1.2.48"/>
    </reaction>
</comment>
<evidence type="ECO:0000256" key="4">
    <source>
        <dbReference type="ARBA" id="ARBA00022898"/>
    </source>
</evidence>
<keyword evidence="8" id="KW-1185">Reference proteome</keyword>
<evidence type="ECO:0000256" key="3">
    <source>
        <dbReference type="ARBA" id="ARBA00011881"/>
    </source>
</evidence>
<dbReference type="GO" id="GO:0006567">
    <property type="term" value="P:L-threonine catabolic process"/>
    <property type="evidence" value="ECO:0007669"/>
    <property type="project" value="UniProtKB-UniRule"/>
</dbReference>
<dbReference type="Gene3D" id="3.40.640.10">
    <property type="entry name" value="Type I PLP-dependent aspartate aminotransferase-like (Major domain)"/>
    <property type="match status" value="1"/>
</dbReference>
<keyword evidence="4 5" id="KW-0663">Pyridoxal phosphate</keyword>
<dbReference type="EMBL" id="SLWW01000006">
    <property type="protein sequence ID" value="TCO71720.1"/>
    <property type="molecule type" value="Genomic_DNA"/>
</dbReference>
<comment type="function">
    <text evidence="5">Catalyzes the cleavage of L-allo-threonine and L-threonine to glycine and acetaldehyde.</text>
</comment>
<dbReference type="InterPro" id="IPR001597">
    <property type="entry name" value="ArAA_b-elim_lyase/Thr_aldolase"/>
</dbReference>
<dbReference type="RefSeq" id="WP_132544106.1">
    <property type="nucleotide sequence ID" value="NZ_SLWW01000006.1"/>
</dbReference>
<evidence type="ECO:0000313" key="7">
    <source>
        <dbReference type="EMBL" id="TCO71720.1"/>
    </source>
</evidence>
<feature type="domain" description="Aromatic amino acid beta-eliminating lyase/threonine aldolase" evidence="6">
    <location>
        <begin position="3"/>
        <end position="291"/>
    </location>
</feature>
<evidence type="ECO:0000256" key="2">
    <source>
        <dbReference type="ARBA" id="ARBA00006966"/>
    </source>
</evidence>
<dbReference type="PANTHER" id="PTHR48097">
    <property type="entry name" value="L-THREONINE ALDOLASE-RELATED"/>
    <property type="match status" value="1"/>
</dbReference>
<dbReference type="AlphaFoldDB" id="A0A4V6NPA2"/>
<dbReference type="EC" id="4.1.2.48" evidence="5"/>
<comment type="catalytic activity">
    <reaction evidence="5">
        <text>L-threonine = acetaldehyde + glycine</text>
        <dbReference type="Rhea" id="RHEA:19625"/>
        <dbReference type="ChEBI" id="CHEBI:15343"/>
        <dbReference type="ChEBI" id="CHEBI:57305"/>
        <dbReference type="ChEBI" id="CHEBI:57926"/>
        <dbReference type="EC" id="4.1.2.48"/>
    </reaction>
</comment>
<dbReference type="Pfam" id="PF01212">
    <property type="entry name" value="Beta_elim_lyase"/>
    <property type="match status" value="1"/>
</dbReference>
<name>A0A4V6NPA2_9RHOB</name>